<name>A0A183DLT7_9BILA</name>
<reference evidence="1 2" key="2">
    <citation type="submission" date="2018-11" db="EMBL/GenBank/DDBJ databases">
        <authorList>
            <consortium name="Pathogen Informatics"/>
        </authorList>
    </citation>
    <scope>NUCLEOTIDE SEQUENCE [LARGE SCALE GENOMIC DNA]</scope>
</reference>
<evidence type="ECO:0000313" key="1">
    <source>
        <dbReference type="EMBL" id="VDK75905.1"/>
    </source>
</evidence>
<evidence type="ECO:0000313" key="3">
    <source>
        <dbReference type="WBParaSite" id="GPUH_0000968901-mRNA-1"/>
    </source>
</evidence>
<proteinExistence type="predicted"/>
<organism evidence="3">
    <name type="scientific">Gongylonema pulchrum</name>
    <dbReference type="NCBI Taxonomy" id="637853"/>
    <lineage>
        <taxon>Eukaryota</taxon>
        <taxon>Metazoa</taxon>
        <taxon>Ecdysozoa</taxon>
        <taxon>Nematoda</taxon>
        <taxon>Chromadorea</taxon>
        <taxon>Rhabditida</taxon>
        <taxon>Spirurina</taxon>
        <taxon>Spiruromorpha</taxon>
        <taxon>Spiruroidea</taxon>
        <taxon>Gongylonematidae</taxon>
        <taxon>Gongylonema</taxon>
    </lineage>
</organism>
<evidence type="ECO:0000313" key="2">
    <source>
        <dbReference type="Proteomes" id="UP000271098"/>
    </source>
</evidence>
<dbReference type="EMBL" id="UYRT01032911">
    <property type="protein sequence ID" value="VDK75905.1"/>
    <property type="molecule type" value="Genomic_DNA"/>
</dbReference>
<accession>A0A183DLT7</accession>
<reference evidence="3" key="1">
    <citation type="submission" date="2016-06" db="UniProtKB">
        <authorList>
            <consortium name="WormBaseParasite"/>
        </authorList>
    </citation>
    <scope>IDENTIFICATION</scope>
</reference>
<keyword evidence="2" id="KW-1185">Reference proteome</keyword>
<dbReference type="Proteomes" id="UP000271098">
    <property type="component" value="Unassembled WGS sequence"/>
</dbReference>
<dbReference type="WBParaSite" id="GPUH_0000968901-mRNA-1">
    <property type="protein sequence ID" value="GPUH_0000968901-mRNA-1"/>
    <property type="gene ID" value="GPUH_0000968901"/>
</dbReference>
<gene>
    <name evidence="1" type="ORF">GPUH_LOCUS9678</name>
</gene>
<protein>
    <submittedName>
        <fullName evidence="3">J domain-containing protein</fullName>
    </submittedName>
</protein>
<dbReference type="AlphaFoldDB" id="A0A183DLT7"/>
<sequence>MASGHDSDAEGFYDELRAAHYRKQRRAGGWQAMGMFIFP</sequence>